<organism evidence="10 11">
    <name type="scientific">Terasakiispira papahanaumokuakeensis</name>
    <dbReference type="NCBI Taxonomy" id="197479"/>
    <lineage>
        <taxon>Bacteria</taxon>
        <taxon>Pseudomonadati</taxon>
        <taxon>Pseudomonadota</taxon>
        <taxon>Gammaproteobacteria</taxon>
        <taxon>Oceanospirillales</taxon>
        <taxon>Terasakiispira</taxon>
    </lineage>
</organism>
<dbReference type="Proteomes" id="UP000094291">
    <property type="component" value="Unassembled WGS sequence"/>
</dbReference>
<proteinExistence type="predicted"/>
<evidence type="ECO:0000313" key="10">
    <source>
        <dbReference type="EMBL" id="ODC02206.1"/>
    </source>
</evidence>
<feature type="domain" description="Response regulatory" evidence="8">
    <location>
        <begin position="6"/>
        <end position="119"/>
    </location>
</feature>
<dbReference type="EMBL" id="MDTQ01000001">
    <property type="protein sequence ID" value="ODC02206.1"/>
    <property type="molecule type" value="Genomic_DNA"/>
</dbReference>
<dbReference type="GO" id="GO:0000156">
    <property type="term" value="F:phosphorelay response regulator activity"/>
    <property type="evidence" value="ECO:0007669"/>
    <property type="project" value="TreeGrafter"/>
</dbReference>
<evidence type="ECO:0000256" key="2">
    <source>
        <dbReference type="ARBA" id="ARBA00023012"/>
    </source>
</evidence>
<evidence type="ECO:0000256" key="1">
    <source>
        <dbReference type="ARBA" id="ARBA00022553"/>
    </source>
</evidence>
<keyword evidence="3" id="KW-0805">Transcription regulation</keyword>
<dbReference type="Gene3D" id="1.10.10.10">
    <property type="entry name" value="Winged helix-like DNA-binding domain superfamily/Winged helix DNA-binding domain"/>
    <property type="match status" value="1"/>
</dbReference>
<evidence type="ECO:0000313" key="11">
    <source>
        <dbReference type="Proteomes" id="UP000094291"/>
    </source>
</evidence>
<dbReference type="GO" id="GO:0000976">
    <property type="term" value="F:transcription cis-regulatory region binding"/>
    <property type="evidence" value="ECO:0007669"/>
    <property type="project" value="TreeGrafter"/>
</dbReference>
<comment type="caution">
    <text evidence="10">The sequence shown here is derived from an EMBL/GenBank/DDBJ whole genome shotgun (WGS) entry which is preliminary data.</text>
</comment>
<dbReference type="AlphaFoldDB" id="A0A1E2V5R3"/>
<evidence type="ECO:0000256" key="5">
    <source>
        <dbReference type="ARBA" id="ARBA00023163"/>
    </source>
</evidence>
<dbReference type="Pfam" id="PF00486">
    <property type="entry name" value="Trans_reg_C"/>
    <property type="match status" value="1"/>
</dbReference>
<dbReference type="OrthoDB" id="9802426at2"/>
<dbReference type="InterPro" id="IPR039420">
    <property type="entry name" value="WalR-like"/>
</dbReference>
<dbReference type="SUPFAM" id="SSF46894">
    <property type="entry name" value="C-terminal effector domain of the bipartite response regulators"/>
    <property type="match status" value="1"/>
</dbReference>
<protein>
    <recommendedName>
        <fullName evidence="12">DNA-binding response regulator</fullName>
    </recommendedName>
</protein>
<dbReference type="InterPro" id="IPR001867">
    <property type="entry name" value="OmpR/PhoB-type_DNA-bd"/>
</dbReference>
<keyword evidence="4 7" id="KW-0238">DNA-binding</keyword>
<feature type="modified residue" description="4-aspartylphosphate" evidence="6">
    <location>
        <position position="55"/>
    </location>
</feature>
<dbReference type="InterPro" id="IPR036388">
    <property type="entry name" value="WH-like_DNA-bd_sf"/>
</dbReference>
<dbReference type="InterPro" id="IPR016032">
    <property type="entry name" value="Sig_transdc_resp-reg_C-effctor"/>
</dbReference>
<sequence length="228" mass="25623">MEMPVKVLLVEDDVALCYLCARLLKKEGLQVESVSTYKEAEKRLLAQRYQLILLDLGLPDGDGLALAQRFGHLDDSKILMMTARGAAQARLEGFEAGACDYLIKPFHPGEFLHRVQRILQQVQRQAALRQFGGWVLDMNSRSLKHEQHGGVTLTRGEFELLDTLLNANERPLSRQQLLDVIARDVDSGNPRSVDVLISRLRKKIEDVPAQPVHLLTVPSVGYRLVHSP</sequence>
<keyword evidence="5" id="KW-0804">Transcription</keyword>
<dbReference type="PROSITE" id="PS51755">
    <property type="entry name" value="OMPR_PHOB"/>
    <property type="match status" value="1"/>
</dbReference>
<dbReference type="STRING" id="197479.BFW38_00235"/>
<dbReference type="SUPFAM" id="SSF52172">
    <property type="entry name" value="CheY-like"/>
    <property type="match status" value="1"/>
</dbReference>
<dbReference type="GO" id="GO:0005829">
    <property type="term" value="C:cytosol"/>
    <property type="evidence" value="ECO:0007669"/>
    <property type="project" value="TreeGrafter"/>
</dbReference>
<dbReference type="SMART" id="SM00862">
    <property type="entry name" value="Trans_reg_C"/>
    <property type="match status" value="1"/>
</dbReference>
<dbReference type="Pfam" id="PF00072">
    <property type="entry name" value="Response_reg"/>
    <property type="match status" value="1"/>
</dbReference>
<evidence type="ECO:0000256" key="4">
    <source>
        <dbReference type="ARBA" id="ARBA00023125"/>
    </source>
</evidence>
<dbReference type="GO" id="GO:0006355">
    <property type="term" value="P:regulation of DNA-templated transcription"/>
    <property type="evidence" value="ECO:0007669"/>
    <property type="project" value="InterPro"/>
</dbReference>
<evidence type="ECO:0000256" key="6">
    <source>
        <dbReference type="PROSITE-ProRule" id="PRU00169"/>
    </source>
</evidence>
<dbReference type="CDD" id="cd00383">
    <property type="entry name" value="trans_reg_C"/>
    <property type="match status" value="1"/>
</dbReference>
<evidence type="ECO:0000259" key="8">
    <source>
        <dbReference type="PROSITE" id="PS50110"/>
    </source>
</evidence>
<dbReference type="InterPro" id="IPR011006">
    <property type="entry name" value="CheY-like_superfamily"/>
</dbReference>
<dbReference type="PANTHER" id="PTHR48111">
    <property type="entry name" value="REGULATOR OF RPOS"/>
    <property type="match status" value="1"/>
</dbReference>
<dbReference type="InterPro" id="IPR001789">
    <property type="entry name" value="Sig_transdc_resp-reg_receiver"/>
</dbReference>
<dbReference type="SMART" id="SM00448">
    <property type="entry name" value="REC"/>
    <property type="match status" value="1"/>
</dbReference>
<evidence type="ECO:0000256" key="3">
    <source>
        <dbReference type="ARBA" id="ARBA00023015"/>
    </source>
</evidence>
<evidence type="ECO:0000256" key="7">
    <source>
        <dbReference type="PROSITE-ProRule" id="PRU01091"/>
    </source>
</evidence>
<keyword evidence="1 6" id="KW-0597">Phosphoprotein</keyword>
<feature type="DNA-binding region" description="OmpR/PhoB-type" evidence="7">
    <location>
        <begin position="126"/>
        <end position="226"/>
    </location>
</feature>
<keyword evidence="2" id="KW-0902">Two-component regulatory system</keyword>
<name>A0A1E2V5R3_9GAMM</name>
<dbReference type="GO" id="GO:0032993">
    <property type="term" value="C:protein-DNA complex"/>
    <property type="evidence" value="ECO:0007669"/>
    <property type="project" value="TreeGrafter"/>
</dbReference>
<gene>
    <name evidence="10" type="ORF">BFW38_00235</name>
</gene>
<feature type="domain" description="OmpR/PhoB-type" evidence="9">
    <location>
        <begin position="126"/>
        <end position="226"/>
    </location>
</feature>
<keyword evidence="11" id="KW-1185">Reference proteome</keyword>
<reference evidence="10 11" key="1">
    <citation type="submission" date="2016-08" db="EMBL/GenBank/DDBJ databases">
        <authorList>
            <person name="Seilhamer J.J."/>
        </authorList>
    </citation>
    <scope>NUCLEOTIDE SEQUENCE [LARGE SCALE GENOMIC DNA]</scope>
    <source>
        <strain evidence="10 11">PH27A</strain>
    </source>
</reference>
<evidence type="ECO:0000259" key="9">
    <source>
        <dbReference type="PROSITE" id="PS51755"/>
    </source>
</evidence>
<accession>A0A1E2V5R3</accession>
<evidence type="ECO:0008006" key="12">
    <source>
        <dbReference type="Google" id="ProtNLM"/>
    </source>
</evidence>
<dbReference type="RefSeq" id="WP_068996590.1">
    <property type="nucleotide sequence ID" value="NZ_MDTQ01000001.1"/>
</dbReference>
<dbReference type="PROSITE" id="PS50110">
    <property type="entry name" value="RESPONSE_REGULATORY"/>
    <property type="match status" value="1"/>
</dbReference>
<dbReference type="Gene3D" id="3.40.50.2300">
    <property type="match status" value="1"/>
</dbReference>
<dbReference type="PANTHER" id="PTHR48111:SF4">
    <property type="entry name" value="DNA-BINDING DUAL TRANSCRIPTIONAL REGULATOR OMPR"/>
    <property type="match status" value="1"/>
</dbReference>